<evidence type="ECO:0000313" key="2">
    <source>
        <dbReference type="Proteomes" id="UP001149074"/>
    </source>
</evidence>
<keyword evidence="2" id="KW-1185">Reference proteome</keyword>
<protein>
    <submittedName>
        <fullName evidence="1">Uncharacterized protein</fullName>
    </submittedName>
</protein>
<organism evidence="1 2">
    <name type="scientific">Penicillium argentinense</name>
    <dbReference type="NCBI Taxonomy" id="1131581"/>
    <lineage>
        <taxon>Eukaryota</taxon>
        <taxon>Fungi</taxon>
        <taxon>Dikarya</taxon>
        <taxon>Ascomycota</taxon>
        <taxon>Pezizomycotina</taxon>
        <taxon>Eurotiomycetes</taxon>
        <taxon>Eurotiomycetidae</taxon>
        <taxon>Eurotiales</taxon>
        <taxon>Aspergillaceae</taxon>
        <taxon>Penicillium</taxon>
    </lineage>
</organism>
<name>A0A9W9FNR4_9EURO</name>
<reference evidence="1" key="2">
    <citation type="journal article" date="2023" name="IMA Fungus">
        <title>Comparative genomic study of the Penicillium genus elucidates a diverse pangenome and 15 lateral gene transfer events.</title>
        <authorList>
            <person name="Petersen C."/>
            <person name="Sorensen T."/>
            <person name="Nielsen M.R."/>
            <person name="Sondergaard T.E."/>
            <person name="Sorensen J.L."/>
            <person name="Fitzpatrick D.A."/>
            <person name="Frisvad J.C."/>
            <person name="Nielsen K.L."/>
        </authorList>
    </citation>
    <scope>NUCLEOTIDE SEQUENCE</scope>
    <source>
        <strain evidence="1">IBT 30761</strain>
    </source>
</reference>
<reference evidence="1" key="1">
    <citation type="submission" date="2022-11" db="EMBL/GenBank/DDBJ databases">
        <authorList>
            <person name="Petersen C."/>
        </authorList>
    </citation>
    <scope>NUCLEOTIDE SEQUENCE</scope>
    <source>
        <strain evidence="1">IBT 30761</strain>
    </source>
</reference>
<dbReference type="EMBL" id="JAPQKI010000004">
    <property type="protein sequence ID" value="KAJ5103325.1"/>
    <property type="molecule type" value="Genomic_DNA"/>
</dbReference>
<accession>A0A9W9FNR4</accession>
<gene>
    <name evidence="1" type="ORF">N7532_003854</name>
</gene>
<dbReference type="AlphaFoldDB" id="A0A9W9FNR4"/>
<dbReference type="OrthoDB" id="4469984at2759"/>
<evidence type="ECO:0000313" key="1">
    <source>
        <dbReference type="EMBL" id="KAJ5103325.1"/>
    </source>
</evidence>
<proteinExistence type="predicted"/>
<dbReference type="Proteomes" id="UP001149074">
    <property type="component" value="Unassembled WGS sequence"/>
</dbReference>
<sequence>MPPLVQKPEPGTASQLDLENASLDPIEVISRDEASDEVRVVCNQQHDIDIIFNIFTGTIRLVEKVDNQPRSEPDKEIIYLTHSRIKIVNLEGLSDNSLLFSFRPKRSFYPSLASQLQLCHQVHGFPRDPAETPLCKAILDNNRNSVLHLVFPSDRHKGWKTIALILLTYRKLSPADWHRITNSQGLGDVAGFNWASFFSKRRG</sequence>
<dbReference type="GeneID" id="81355327"/>
<comment type="caution">
    <text evidence="1">The sequence shown here is derived from an EMBL/GenBank/DDBJ whole genome shotgun (WGS) entry which is preliminary data.</text>
</comment>
<dbReference type="RefSeq" id="XP_056476705.1">
    <property type="nucleotide sequence ID" value="XM_056616348.1"/>
</dbReference>